<dbReference type="AlphaFoldDB" id="A0AAD3M7X8"/>
<name>A0AAD3M7X8_LATJO</name>
<keyword evidence="2" id="KW-1185">Reference proteome</keyword>
<protein>
    <submittedName>
        <fullName evidence="1">Multidrug resistance-associated protein 4-like isoform X1</fullName>
    </submittedName>
</protein>
<gene>
    <name evidence="1" type="ORF">AKAME5_002739700</name>
</gene>
<evidence type="ECO:0000313" key="1">
    <source>
        <dbReference type="EMBL" id="GLD49134.1"/>
    </source>
</evidence>
<sequence>MLAPPSPCNLGLALASGFWGSLVKQAGSFFYLSTSCPLCSLVWALVSPAEQRSEAGRVSQSAARQTVDWARGWRKWASFPYAIDTGGLPVDCEAMLVENMWREGTIGYTDSSEALGKPRRPPHRRLAEGSGMVTFGVACLLQQREMHCHWSSRGISITFQPNEGETVSHPGHGLRFLLDRVDGFSGFCVRQSLVWGRTGGSSLVSALFTGRPQERSTVRWCSDLPEIGLHEPRMKMSIIPQDPVLFTDACCRKKPGPFLRTDDDDDLWKALESWYPINAPQKLRRCSSLTLYSQSLGAAKSVVEGTHR</sequence>
<proteinExistence type="predicted"/>
<evidence type="ECO:0000313" key="2">
    <source>
        <dbReference type="Proteomes" id="UP001279410"/>
    </source>
</evidence>
<comment type="caution">
    <text evidence="1">The sequence shown here is derived from an EMBL/GenBank/DDBJ whole genome shotgun (WGS) entry which is preliminary data.</text>
</comment>
<organism evidence="1 2">
    <name type="scientific">Lates japonicus</name>
    <name type="common">Japanese lates</name>
    <dbReference type="NCBI Taxonomy" id="270547"/>
    <lineage>
        <taxon>Eukaryota</taxon>
        <taxon>Metazoa</taxon>
        <taxon>Chordata</taxon>
        <taxon>Craniata</taxon>
        <taxon>Vertebrata</taxon>
        <taxon>Euteleostomi</taxon>
        <taxon>Actinopterygii</taxon>
        <taxon>Neopterygii</taxon>
        <taxon>Teleostei</taxon>
        <taxon>Neoteleostei</taxon>
        <taxon>Acanthomorphata</taxon>
        <taxon>Carangaria</taxon>
        <taxon>Carangaria incertae sedis</taxon>
        <taxon>Centropomidae</taxon>
        <taxon>Lates</taxon>
    </lineage>
</organism>
<dbReference type="Proteomes" id="UP001279410">
    <property type="component" value="Unassembled WGS sequence"/>
</dbReference>
<dbReference type="EMBL" id="BRZM01003534">
    <property type="protein sequence ID" value="GLD49134.1"/>
    <property type="molecule type" value="Genomic_DNA"/>
</dbReference>
<accession>A0AAD3M7X8</accession>
<reference evidence="1" key="1">
    <citation type="submission" date="2022-08" db="EMBL/GenBank/DDBJ databases">
        <title>Genome sequencing of akame (Lates japonicus).</title>
        <authorList>
            <person name="Hashiguchi Y."/>
            <person name="Takahashi H."/>
        </authorList>
    </citation>
    <scope>NUCLEOTIDE SEQUENCE</scope>
    <source>
        <strain evidence="1">Kochi</strain>
    </source>
</reference>